<name>A0A3S5D3M9_9HYPH</name>
<keyword evidence="2" id="KW-1185">Reference proteome</keyword>
<dbReference type="Pfam" id="PF20045">
    <property type="entry name" value="DUF6447"/>
    <property type="match status" value="1"/>
</dbReference>
<dbReference type="RefSeq" id="WP_126151801.1">
    <property type="nucleotide sequence ID" value="NZ_JBHTMH010000001.1"/>
</dbReference>
<gene>
    <name evidence="1" type="ORF">DEVEQU_03442</name>
</gene>
<dbReference type="Proteomes" id="UP000268844">
    <property type="component" value="Unassembled WGS sequence"/>
</dbReference>
<evidence type="ECO:0000313" key="2">
    <source>
        <dbReference type="Proteomes" id="UP000268844"/>
    </source>
</evidence>
<protein>
    <submittedName>
        <fullName evidence="1">Uncharacterized protein</fullName>
    </submittedName>
</protein>
<accession>A0A3S5D3M9</accession>
<sequence>MTETITIDGRSYALADLPAAAREQINNVQVTDQEIARLQMRLAIAQTARAAYARALQDSMAQATPTQGDVTN</sequence>
<dbReference type="InterPro" id="IPR045615">
    <property type="entry name" value="DUF6447"/>
</dbReference>
<proteinExistence type="predicted"/>
<dbReference type="OrthoDB" id="7868158at2"/>
<dbReference type="AlphaFoldDB" id="A0A3S5D3M9"/>
<dbReference type="EMBL" id="UZWD01000040">
    <property type="protein sequence ID" value="VDS06285.1"/>
    <property type="molecule type" value="Genomic_DNA"/>
</dbReference>
<reference evidence="1 2" key="1">
    <citation type="submission" date="2018-12" db="EMBL/GenBank/DDBJ databases">
        <authorList>
            <person name="Criscuolo A."/>
        </authorList>
    </citation>
    <scope>NUCLEOTIDE SEQUENCE [LARGE SCALE GENOMIC DNA]</scope>
    <source>
        <strain evidence="1">ACIP1116281</strain>
    </source>
</reference>
<evidence type="ECO:0000313" key="1">
    <source>
        <dbReference type="EMBL" id="VDS06285.1"/>
    </source>
</evidence>
<organism evidence="1 2">
    <name type="scientific">Devosia equisanguinis</name>
    <dbReference type="NCBI Taxonomy" id="2490941"/>
    <lineage>
        <taxon>Bacteria</taxon>
        <taxon>Pseudomonadati</taxon>
        <taxon>Pseudomonadota</taxon>
        <taxon>Alphaproteobacteria</taxon>
        <taxon>Hyphomicrobiales</taxon>
        <taxon>Devosiaceae</taxon>
        <taxon>Devosia</taxon>
    </lineage>
</organism>